<evidence type="ECO:0000313" key="1">
    <source>
        <dbReference type="EMBL" id="MFB0846515.1"/>
    </source>
</evidence>
<comment type="caution">
    <text evidence="1">The sequence shown here is derived from an EMBL/GenBank/DDBJ whole genome shotgun (WGS) entry which is preliminary data.</text>
</comment>
<gene>
    <name evidence="1" type="ORF">ACEU3E_30405</name>
</gene>
<name>A0ABV4VA58_9BACL</name>
<dbReference type="EMBL" id="JBHDLN010000022">
    <property type="protein sequence ID" value="MFB0846515.1"/>
    <property type="molecule type" value="Genomic_DNA"/>
</dbReference>
<organism evidence="1 2">
    <name type="scientific">Paenibacillus oleatilyticus</name>
    <dbReference type="NCBI Taxonomy" id="2594886"/>
    <lineage>
        <taxon>Bacteria</taxon>
        <taxon>Bacillati</taxon>
        <taxon>Bacillota</taxon>
        <taxon>Bacilli</taxon>
        <taxon>Bacillales</taxon>
        <taxon>Paenibacillaceae</taxon>
        <taxon>Paenibacillus</taxon>
    </lineage>
</organism>
<evidence type="ECO:0000313" key="2">
    <source>
        <dbReference type="Proteomes" id="UP001575622"/>
    </source>
</evidence>
<protein>
    <submittedName>
        <fullName evidence="1">Uncharacterized protein</fullName>
    </submittedName>
</protein>
<reference evidence="1 2" key="1">
    <citation type="submission" date="2024-09" db="EMBL/GenBank/DDBJ databases">
        <authorList>
            <person name="Makale K.P.P."/>
            <person name="Makhzoum A."/>
            <person name="Rantong G."/>
            <person name="Rahube T.O."/>
        </authorList>
    </citation>
    <scope>NUCLEOTIDE SEQUENCE [LARGE SCALE GENOMIC DNA]</scope>
    <source>
        <strain evidence="1 2">KM_D13</strain>
    </source>
</reference>
<dbReference type="Proteomes" id="UP001575622">
    <property type="component" value="Unassembled WGS sequence"/>
</dbReference>
<accession>A0ABV4VA58</accession>
<proteinExistence type="predicted"/>
<dbReference type="RefSeq" id="WP_373956465.1">
    <property type="nucleotide sequence ID" value="NZ_JBHDLN010000022.1"/>
</dbReference>
<keyword evidence="2" id="KW-1185">Reference proteome</keyword>
<sequence length="48" mass="5446">MEKTTITKSGLKLIQDVQYFISKASTDMKGIAYRMSLREEGNAHKKPT</sequence>